<comment type="similarity">
    <text evidence="3">Belongs to the sirtuin family. Class III subfamily.</text>
</comment>
<feature type="binding site" evidence="3">
    <location>
        <position position="55"/>
    </location>
    <ligand>
        <name>substrate</name>
    </ligand>
</feature>
<comment type="domain">
    <text evidence="3">2 residues (Tyr-55 and Arg-58) present in a large hydrophobic pocket are probably involved in substrate specificity. They are important for desuccinylation activity, but dispensable for deacetylation activity.</text>
</comment>
<reference evidence="6 7" key="1">
    <citation type="submission" date="2018-01" db="EMBL/GenBank/DDBJ databases">
        <authorList>
            <person name="Yu X.-D."/>
        </authorList>
    </citation>
    <scope>NUCLEOTIDE SEQUENCE [LARGE SCALE GENOMIC DNA]</scope>
    <source>
        <strain evidence="6 7">ZX-21</strain>
    </source>
</reference>
<evidence type="ECO:0000259" key="5">
    <source>
        <dbReference type="PROSITE" id="PS50305"/>
    </source>
</evidence>
<feature type="binding site" evidence="3">
    <location>
        <begin position="11"/>
        <end position="30"/>
    </location>
    <ligand>
        <name>NAD(+)</name>
        <dbReference type="ChEBI" id="CHEBI:57540"/>
    </ligand>
</feature>
<dbReference type="PANTHER" id="PTHR11085">
    <property type="entry name" value="NAD-DEPENDENT PROTEIN DEACYLASE SIRTUIN-5, MITOCHONDRIAL-RELATED"/>
    <property type="match status" value="1"/>
</dbReference>
<dbReference type="PROSITE" id="PS50305">
    <property type="entry name" value="SIRTUIN"/>
    <property type="match status" value="1"/>
</dbReference>
<dbReference type="InterPro" id="IPR027546">
    <property type="entry name" value="Sirtuin_class_III"/>
</dbReference>
<feature type="binding site" evidence="3">
    <location>
        <begin position="177"/>
        <end position="179"/>
    </location>
    <ligand>
        <name>NAD(+)</name>
        <dbReference type="ChEBI" id="CHEBI:57540"/>
    </ligand>
</feature>
<dbReference type="EMBL" id="PQGG01000032">
    <property type="protein sequence ID" value="POP51920.1"/>
    <property type="molecule type" value="Genomic_DNA"/>
</dbReference>
<dbReference type="InterPro" id="IPR050134">
    <property type="entry name" value="NAD-dep_sirtuin_deacylases"/>
</dbReference>
<comment type="caution">
    <text evidence="3 4">Lacks conserved residue(s) required for the propagation of feature annotation.</text>
</comment>
<dbReference type="PANTHER" id="PTHR11085:SF4">
    <property type="entry name" value="NAD-DEPENDENT PROTEIN DEACYLASE"/>
    <property type="match status" value="1"/>
</dbReference>
<evidence type="ECO:0000313" key="7">
    <source>
        <dbReference type="Proteomes" id="UP000237222"/>
    </source>
</evidence>
<dbReference type="InterPro" id="IPR029035">
    <property type="entry name" value="DHS-like_NAD/FAD-binding_dom"/>
</dbReference>
<organism evidence="6 7">
    <name type="scientific">Zhongshania marina</name>
    <dbReference type="NCBI Taxonomy" id="2304603"/>
    <lineage>
        <taxon>Bacteria</taxon>
        <taxon>Pseudomonadati</taxon>
        <taxon>Pseudomonadota</taxon>
        <taxon>Gammaproteobacteria</taxon>
        <taxon>Cellvibrionales</taxon>
        <taxon>Spongiibacteraceae</taxon>
        <taxon>Zhongshania</taxon>
    </lineage>
</organism>
<sequence>MSYKRIVVLSGAGISAESGIKTFRAEDGLWEEHRVEEVATPEGFAANPVLVQRFYNGRRAQLLSDAVKPNPAHLALAKLEEVLGDGLLVVTQNIDNLHEQAGSKNVIHMHGELLKMRCAYTDIVYPILGDISVDDRCECCGMRGALRPHVVWFGEMPLQMEEIYDAIEGCDLFLAIGTSGNVYPAAGFVRHAAMSGAHTMEINLEPSAVESAFAEHRYGLAGEVVPAFVAEQQEAHDLLLPNVGKV</sequence>
<name>A0A2S4HD82_9GAMM</name>
<feature type="binding site" evidence="3">
    <location>
        <position position="58"/>
    </location>
    <ligand>
        <name>substrate</name>
    </ligand>
</feature>
<evidence type="ECO:0000256" key="2">
    <source>
        <dbReference type="ARBA" id="ARBA00023027"/>
    </source>
</evidence>
<dbReference type="SUPFAM" id="SSF52467">
    <property type="entry name" value="DHS-like NAD/FAD-binding domain"/>
    <property type="match status" value="1"/>
</dbReference>
<keyword evidence="3" id="KW-0862">Zinc</keyword>
<evidence type="ECO:0000256" key="1">
    <source>
        <dbReference type="ARBA" id="ARBA00022679"/>
    </source>
</evidence>
<protein>
    <recommendedName>
        <fullName evidence="3">NAD-dependent protein deacylase</fullName>
        <ecNumber evidence="3">2.3.1.286</ecNumber>
    </recommendedName>
    <alternativeName>
        <fullName evidence="3">Regulatory protein SIR2 homolog</fullName>
    </alternativeName>
</protein>
<comment type="cofactor">
    <cofactor evidence="3">
        <name>Zn(2+)</name>
        <dbReference type="ChEBI" id="CHEBI:29105"/>
    </cofactor>
    <text evidence="3">Binds 1 zinc ion per subunit.</text>
</comment>
<evidence type="ECO:0000313" key="6">
    <source>
        <dbReference type="EMBL" id="POP51920.1"/>
    </source>
</evidence>
<dbReference type="AlphaFoldDB" id="A0A2S4HD82"/>
<dbReference type="Gene3D" id="3.30.1600.10">
    <property type="entry name" value="SIR2/SIRT2 'Small Domain"/>
    <property type="match status" value="1"/>
</dbReference>
<keyword evidence="1" id="KW-0808">Transferase</keyword>
<feature type="domain" description="Deacetylase sirtuin-type" evidence="5">
    <location>
        <begin position="1"/>
        <end position="236"/>
    </location>
</feature>
<keyword evidence="3" id="KW-0479">Metal-binding</keyword>
<feature type="binding site" evidence="3">
    <location>
        <position position="221"/>
    </location>
    <ligand>
        <name>NAD(+)</name>
        <dbReference type="ChEBI" id="CHEBI:57540"/>
    </ligand>
</feature>
<dbReference type="HAMAP" id="MF_01121">
    <property type="entry name" value="Sirtuin_ClassIII"/>
    <property type="match status" value="1"/>
</dbReference>
<dbReference type="InterPro" id="IPR026591">
    <property type="entry name" value="Sirtuin_cat_small_dom_sf"/>
</dbReference>
<feature type="binding site" evidence="3">
    <location>
        <begin position="92"/>
        <end position="95"/>
    </location>
    <ligand>
        <name>NAD(+)</name>
        <dbReference type="ChEBI" id="CHEBI:57540"/>
    </ligand>
</feature>
<dbReference type="OrthoDB" id="9800582at2"/>
<dbReference type="GO" id="GO:0070403">
    <property type="term" value="F:NAD+ binding"/>
    <property type="evidence" value="ECO:0007669"/>
    <property type="project" value="UniProtKB-UniRule"/>
</dbReference>
<evidence type="ECO:0000256" key="4">
    <source>
        <dbReference type="PROSITE-ProRule" id="PRU00236"/>
    </source>
</evidence>
<dbReference type="EC" id="2.3.1.286" evidence="3"/>
<comment type="function">
    <text evidence="3">NAD-dependent lysine deacetylase and desuccinylase that specifically removes acetyl and succinyl groups on target proteins. Modulates the activities of several proteins which are inactive in their acylated form.</text>
</comment>
<feature type="binding site" evidence="3">
    <location>
        <position position="118"/>
    </location>
    <ligand>
        <name>Zn(2+)</name>
        <dbReference type="ChEBI" id="CHEBI:29105"/>
    </ligand>
</feature>
<comment type="catalytic activity">
    <reaction evidence="3">
        <text>N(6)-acetyl-L-lysyl-[protein] + NAD(+) + H2O = 2''-O-acetyl-ADP-D-ribose + nicotinamide + L-lysyl-[protein]</text>
        <dbReference type="Rhea" id="RHEA:43636"/>
        <dbReference type="Rhea" id="RHEA-COMP:9752"/>
        <dbReference type="Rhea" id="RHEA-COMP:10731"/>
        <dbReference type="ChEBI" id="CHEBI:15377"/>
        <dbReference type="ChEBI" id="CHEBI:17154"/>
        <dbReference type="ChEBI" id="CHEBI:29969"/>
        <dbReference type="ChEBI" id="CHEBI:57540"/>
        <dbReference type="ChEBI" id="CHEBI:61930"/>
        <dbReference type="ChEBI" id="CHEBI:83767"/>
        <dbReference type="EC" id="2.3.1.286"/>
    </reaction>
</comment>
<dbReference type="GO" id="GO:0005737">
    <property type="term" value="C:cytoplasm"/>
    <property type="evidence" value="ECO:0007669"/>
    <property type="project" value="UniProtKB-SubCell"/>
</dbReference>
<gene>
    <name evidence="3" type="primary">cobB</name>
    <name evidence="6" type="ORF">C0068_14565</name>
</gene>
<comment type="catalytic activity">
    <reaction evidence="3">
        <text>N(6)-succinyl-L-lysyl-[protein] + NAD(+) + H2O = 2''-O-succinyl-ADP-D-ribose + nicotinamide + L-lysyl-[protein]</text>
        <dbReference type="Rhea" id="RHEA:47668"/>
        <dbReference type="Rhea" id="RHEA-COMP:9752"/>
        <dbReference type="Rhea" id="RHEA-COMP:11877"/>
        <dbReference type="ChEBI" id="CHEBI:15377"/>
        <dbReference type="ChEBI" id="CHEBI:17154"/>
        <dbReference type="ChEBI" id="CHEBI:29969"/>
        <dbReference type="ChEBI" id="CHEBI:57540"/>
        <dbReference type="ChEBI" id="CHEBI:87830"/>
        <dbReference type="ChEBI" id="CHEBI:87832"/>
    </reaction>
</comment>
<comment type="caution">
    <text evidence="6">The sequence shown here is derived from an EMBL/GenBank/DDBJ whole genome shotgun (WGS) entry which is preliminary data.</text>
</comment>
<dbReference type="InterPro" id="IPR026590">
    <property type="entry name" value="Ssirtuin_cat_dom"/>
</dbReference>
<dbReference type="GO" id="GO:0036054">
    <property type="term" value="F:protein-malonyllysine demalonylase activity"/>
    <property type="evidence" value="ECO:0007669"/>
    <property type="project" value="InterPro"/>
</dbReference>
<dbReference type="Gene3D" id="3.40.50.1220">
    <property type="entry name" value="TPP-binding domain"/>
    <property type="match status" value="1"/>
</dbReference>
<evidence type="ECO:0000256" key="3">
    <source>
        <dbReference type="HAMAP-Rule" id="MF_01121"/>
    </source>
</evidence>
<feature type="active site" description="Proton acceptor" evidence="3">
    <location>
        <position position="110"/>
    </location>
</feature>
<comment type="subcellular location">
    <subcellularLocation>
        <location evidence="3">Cytoplasm</location>
    </subcellularLocation>
</comment>
<keyword evidence="3" id="KW-0963">Cytoplasm</keyword>
<feature type="binding site" evidence="3">
    <location>
        <position position="137"/>
    </location>
    <ligand>
        <name>Zn(2+)</name>
        <dbReference type="ChEBI" id="CHEBI:29105"/>
    </ligand>
</feature>
<dbReference type="GO" id="GO:0017136">
    <property type="term" value="F:histone deacetylase activity, NAD-dependent"/>
    <property type="evidence" value="ECO:0007669"/>
    <property type="project" value="TreeGrafter"/>
</dbReference>
<keyword evidence="2 3" id="KW-0520">NAD</keyword>
<accession>A0A2S4HD82</accession>
<dbReference type="GO" id="GO:0036055">
    <property type="term" value="F:protein-succinyllysine desuccinylase activity"/>
    <property type="evidence" value="ECO:0007669"/>
    <property type="project" value="UniProtKB-UniRule"/>
</dbReference>
<dbReference type="GO" id="GO:0008270">
    <property type="term" value="F:zinc ion binding"/>
    <property type="evidence" value="ECO:0007669"/>
    <property type="project" value="UniProtKB-UniRule"/>
</dbReference>
<dbReference type="InterPro" id="IPR003000">
    <property type="entry name" value="Sirtuin"/>
</dbReference>
<dbReference type="NCBIfam" id="NF001755">
    <property type="entry name" value="PRK00481.1-5"/>
    <property type="match status" value="1"/>
</dbReference>
<proteinExistence type="inferred from homology"/>
<dbReference type="Pfam" id="PF02146">
    <property type="entry name" value="SIR2"/>
    <property type="match status" value="1"/>
</dbReference>
<dbReference type="Proteomes" id="UP000237222">
    <property type="component" value="Unassembled WGS sequence"/>
</dbReference>
<dbReference type="RefSeq" id="WP_103685217.1">
    <property type="nucleotide sequence ID" value="NZ_PQGG01000032.1"/>
</dbReference>
<dbReference type="CDD" id="cd01412">
    <property type="entry name" value="SIRT5_Af1_CobB"/>
    <property type="match status" value="1"/>
</dbReference>